<dbReference type="RefSeq" id="WP_218851421.1">
    <property type="nucleotide sequence ID" value="NZ_JACCBG010000001.1"/>
</dbReference>
<evidence type="ECO:0000313" key="2">
    <source>
        <dbReference type="Proteomes" id="UP000535511"/>
    </source>
</evidence>
<keyword evidence="2" id="KW-1185">Reference proteome</keyword>
<dbReference type="AlphaFoldDB" id="A0A7Y9JAJ9"/>
<protein>
    <submittedName>
        <fullName evidence="1">Uncharacterized protein</fullName>
    </submittedName>
</protein>
<dbReference type="EMBL" id="JACCBG010000001">
    <property type="protein sequence ID" value="NYD41920.1"/>
    <property type="molecule type" value="Genomic_DNA"/>
</dbReference>
<name>A0A7Y9JAJ9_9ACTN</name>
<organism evidence="1 2">
    <name type="scientific">Nocardioides panaciterrulae</name>
    <dbReference type="NCBI Taxonomy" id="661492"/>
    <lineage>
        <taxon>Bacteria</taxon>
        <taxon>Bacillati</taxon>
        <taxon>Actinomycetota</taxon>
        <taxon>Actinomycetes</taxon>
        <taxon>Propionibacteriales</taxon>
        <taxon>Nocardioidaceae</taxon>
        <taxon>Nocardioides</taxon>
    </lineage>
</organism>
<gene>
    <name evidence="1" type="ORF">BJZ21_002003</name>
</gene>
<evidence type="ECO:0000313" key="1">
    <source>
        <dbReference type="EMBL" id="NYD41920.1"/>
    </source>
</evidence>
<dbReference type="Proteomes" id="UP000535511">
    <property type="component" value="Unassembled WGS sequence"/>
</dbReference>
<reference evidence="1 2" key="1">
    <citation type="submission" date="2020-07" db="EMBL/GenBank/DDBJ databases">
        <title>Sequencing the genomes of 1000 actinobacteria strains.</title>
        <authorList>
            <person name="Klenk H.-P."/>
        </authorList>
    </citation>
    <scope>NUCLEOTIDE SEQUENCE [LARGE SCALE GENOMIC DNA]</scope>
    <source>
        <strain evidence="1 2">DSM 21350</strain>
    </source>
</reference>
<accession>A0A7Y9JAJ9</accession>
<sequence>MQRFPFRFAPAYRLPALLFGVTPGTARVEVDDTELRARFGPWSLRTPLTNVASVERTGGFQFLKTAGPAHLSFADHGVTFATNGDDAVCVCFHEPVRVLDPTGRLRHPGATFTVADPPALLAALEDLEER</sequence>
<comment type="caution">
    <text evidence="1">The sequence shown here is derived from an EMBL/GenBank/DDBJ whole genome shotgun (WGS) entry which is preliminary data.</text>
</comment>
<proteinExistence type="predicted"/>